<evidence type="ECO:0000313" key="4">
    <source>
        <dbReference type="Proteomes" id="UP000288943"/>
    </source>
</evidence>
<reference evidence="3 4" key="1">
    <citation type="submission" date="2018-01" db="EMBL/GenBank/DDBJ databases">
        <title>The whole genome sequencing and assembly of Paenibacillus chitinolyticus KCCM 41400 strain.</title>
        <authorList>
            <person name="Kim J.-Y."/>
            <person name="Park M.-K."/>
            <person name="Lee Y.-J."/>
            <person name="Yi H."/>
            <person name="Bahn Y.-S."/>
            <person name="Kim J.F."/>
            <person name="Lee D.-W."/>
        </authorList>
    </citation>
    <scope>NUCLEOTIDE SEQUENCE [LARGE SCALE GENOMIC DNA]</scope>
    <source>
        <strain evidence="3 4">KCCM 41400</strain>
    </source>
</reference>
<reference evidence="2 5" key="2">
    <citation type="submission" date="2022-05" db="EMBL/GenBank/DDBJ databases">
        <title>Genome Sequencing of Bee-Associated Microbes.</title>
        <authorList>
            <person name="Dunlap C."/>
        </authorList>
    </citation>
    <scope>NUCLEOTIDE SEQUENCE [LARGE SCALE GENOMIC DNA]</scope>
    <source>
        <strain evidence="2 5">NRRL B-23120</strain>
    </source>
</reference>
<dbReference type="AlphaFoldDB" id="A0A410X3X8"/>
<dbReference type="PROSITE" id="PS51819">
    <property type="entry name" value="VOC"/>
    <property type="match status" value="2"/>
</dbReference>
<dbReference type="SUPFAM" id="SSF54593">
    <property type="entry name" value="Glyoxalase/Bleomycin resistance protein/Dihydroxybiphenyl dioxygenase"/>
    <property type="match status" value="2"/>
</dbReference>
<gene>
    <name evidence="2" type="ORF">M5X16_27165</name>
    <name evidence="3" type="ORF">PC41400_27960</name>
</gene>
<protein>
    <submittedName>
        <fullName evidence="3">Glyoxalase</fullName>
    </submittedName>
    <submittedName>
        <fullName evidence="2">VOC family protein</fullName>
    </submittedName>
</protein>
<dbReference type="CDD" id="cd06587">
    <property type="entry name" value="VOC"/>
    <property type="match status" value="1"/>
</dbReference>
<dbReference type="KEGG" id="pchi:PC41400_27960"/>
<dbReference type="EMBL" id="JAMDMJ010000043">
    <property type="protein sequence ID" value="MCY9599429.1"/>
    <property type="molecule type" value="Genomic_DNA"/>
</dbReference>
<evidence type="ECO:0000259" key="1">
    <source>
        <dbReference type="PROSITE" id="PS51819"/>
    </source>
</evidence>
<feature type="domain" description="VOC" evidence="1">
    <location>
        <begin position="127"/>
        <end position="242"/>
    </location>
</feature>
<organism evidence="3 4">
    <name type="scientific">Paenibacillus chitinolyticus</name>
    <dbReference type="NCBI Taxonomy" id="79263"/>
    <lineage>
        <taxon>Bacteria</taxon>
        <taxon>Bacillati</taxon>
        <taxon>Bacillota</taxon>
        <taxon>Bacilli</taxon>
        <taxon>Bacillales</taxon>
        <taxon>Paenibacillaceae</taxon>
        <taxon>Paenibacillus</taxon>
    </lineage>
</organism>
<dbReference type="OrthoDB" id="2184229at2"/>
<evidence type="ECO:0000313" key="5">
    <source>
        <dbReference type="Proteomes" id="UP001527202"/>
    </source>
</evidence>
<dbReference type="Pfam" id="PF00903">
    <property type="entry name" value="Glyoxalase"/>
    <property type="match status" value="2"/>
</dbReference>
<accession>A0A410X3X8</accession>
<dbReference type="InterPro" id="IPR037523">
    <property type="entry name" value="VOC_core"/>
</dbReference>
<proteinExistence type="predicted"/>
<dbReference type="Proteomes" id="UP000288943">
    <property type="component" value="Chromosome"/>
</dbReference>
<dbReference type="RefSeq" id="WP_042235991.1">
    <property type="nucleotide sequence ID" value="NZ_CP026520.1"/>
</dbReference>
<dbReference type="EMBL" id="CP026520">
    <property type="protein sequence ID" value="QAV21295.1"/>
    <property type="molecule type" value="Genomic_DNA"/>
</dbReference>
<dbReference type="InterPro" id="IPR029068">
    <property type="entry name" value="Glyas_Bleomycin-R_OHBP_Dase"/>
</dbReference>
<dbReference type="Proteomes" id="UP001527202">
    <property type="component" value="Unassembled WGS sequence"/>
</dbReference>
<keyword evidence="5" id="KW-1185">Reference proteome</keyword>
<feature type="domain" description="VOC" evidence="1">
    <location>
        <begin position="5"/>
        <end position="114"/>
    </location>
</feature>
<dbReference type="Gene3D" id="3.10.180.10">
    <property type="entry name" value="2,3-Dihydroxybiphenyl 1,2-Dioxygenase, domain 1"/>
    <property type="match status" value="2"/>
</dbReference>
<name>A0A410X3X8_9BACL</name>
<sequence>MTFTKLVDVFVPVTDLKRSAPWYEQVLGLRLLGRDDRHARLSFLEGTCLTLVQQTELNRYDEAPFNVNVYDAEKAYRSMIGSGVEIAEELAPFHHMQCFKISDPDGNPIGIVGWREEAYAGTEEAIRLGGAFLPVRDLQRSVEWYESKLGALVLHRFAYKLPALDKEVEAVSFANINVCLFETPRFSALAHMAFTIGSTDPRNDFETLRSGGIKLSALTREFNRDRFGLLDPDENEIGVIGILQVN</sequence>
<evidence type="ECO:0000313" key="2">
    <source>
        <dbReference type="EMBL" id="MCY9599429.1"/>
    </source>
</evidence>
<evidence type="ECO:0000313" key="3">
    <source>
        <dbReference type="EMBL" id="QAV21295.1"/>
    </source>
</evidence>
<dbReference type="GeneID" id="95378627"/>
<dbReference type="InterPro" id="IPR004360">
    <property type="entry name" value="Glyas_Fos-R_dOase_dom"/>
</dbReference>